<dbReference type="RefSeq" id="WP_151411484.1">
    <property type="nucleotide sequence ID" value="NZ_AP028155.1"/>
</dbReference>
<dbReference type="PANTHER" id="PTHR43300">
    <property type="entry name" value="ACETYLTRANSFERASE"/>
    <property type="match status" value="1"/>
</dbReference>
<reference evidence="2 3" key="1">
    <citation type="submission" date="2020-08" db="EMBL/GenBank/DDBJ databases">
        <title>Genomic Encyclopedia of Type Strains, Phase IV (KMG-IV): sequencing the most valuable type-strain genomes for metagenomic binning, comparative biology and taxonomic classification.</title>
        <authorList>
            <person name="Goeker M."/>
        </authorList>
    </citation>
    <scope>NUCLEOTIDE SEQUENCE [LARGE SCALE GENOMIC DNA]</scope>
    <source>
        <strain evidence="2 3">DSM 105721</strain>
    </source>
</reference>
<dbReference type="Pfam" id="PF00132">
    <property type="entry name" value="Hexapep"/>
    <property type="match status" value="2"/>
</dbReference>
<dbReference type="SUPFAM" id="SSF51161">
    <property type="entry name" value="Trimeric LpxA-like enzymes"/>
    <property type="match status" value="1"/>
</dbReference>
<comment type="caution">
    <text evidence="2">The sequence shown here is derived from an EMBL/GenBank/DDBJ whole genome shotgun (WGS) entry which is preliminary data.</text>
</comment>
<dbReference type="EMBL" id="JACIES010000002">
    <property type="protein sequence ID" value="MBB4025564.1"/>
    <property type="molecule type" value="Genomic_DNA"/>
</dbReference>
<name>A0A7W6MY21_9BACT</name>
<dbReference type="Gene3D" id="2.160.10.10">
    <property type="entry name" value="Hexapeptide repeat proteins"/>
    <property type="match status" value="1"/>
</dbReference>
<dbReference type="EC" id="2.3.1.191" evidence="2"/>
<accession>A0A7W6MY21</accession>
<organism evidence="2 3">
    <name type="scientific">Butyricimonas faecihominis</name>
    <dbReference type="NCBI Taxonomy" id="1472416"/>
    <lineage>
        <taxon>Bacteria</taxon>
        <taxon>Pseudomonadati</taxon>
        <taxon>Bacteroidota</taxon>
        <taxon>Bacteroidia</taxon>
        <taxon>Bacteroidales</taxon>
        <taxon>Odoribacteraceae</taxon>
        <taxon>Butyricimonas</taxon>
    </lineage>
</organism>
<dbReference type="OrthoDB" id="9814490at2"/>
<keyword evidence="2" id="KW-0012">Acyltransferase</keyword>
<keyword evidence="2" id="KW-0808">Transferase</keyword>
<keyword evidence="3" id="KW-1185">Reference proteome</keyword>
<dbReference type="InterPro" id="IPR011004">
    <property type="entry name" value="Trimer_LpxA-like_sf"/>
</dbReference>
<comment type="similarity">
    <text evidence="1">Belongs to the transferase hexapeptide repeat family.</text>
</comment>
<dbReference type="InterPro" id="IPR001451">
    <property type="entry name" value="Hexapep"/>
</dbReference>
<proteinExistence type="inferred from homology"/>
<dbReference type="Proteomes" id="UP000546007">
    <property type="component" value="Unassembled WGS sequence"/>
</dbReference>
<sequence length="315" mass="34749">MKKHSIQISEISEMLGIPFIGANVYIEGLNLCNRESRYNSILSYIASTRCLGLLKNNESVKALFVSSDVYDELKMGGLFQIPTLFIVENPEVSFYYLHHLLHKTIFYEKYDFKSEIGNDCSIHKTAVIEDGVILGDGVQIGANSVIKKGTIIGNKTVVGCCSVIGSEGFQLIYDEQHIPFTVTHVGGTVIGKNVFIGDNCTICNSLFEGYVTIGDNTKIDNQVHVGHNCVIGKNVVITGNSLLMGSVEIKDNVWISPCSTISNKCIISNNAFVGSNSLVVNNVREDMRVCGNPAIPVNEYFRILINQKKNIKRKK</sequence>
<evidence type="ECO:0000313" key="3">
    <source>
        <dbReference type="Proteomes" id="UP000546007"/>
    </source>
</evidence>
<evidence type="ECO:0000313" key="2">
    <source>
        <dbReference type="EMBL" id="MBB4025564.1"/>
    </source>
</evidence>
<protein>
    <submittedName>
        <fullName evidence="2">UDP-3-O-[3-hydroxymyristoyl] glucosamine N-acyltransferase</fullName>
        <ecNumber evidence="2">2.3.1.191</ecNumber>
    </submittedName>
</protein>
<gene>
    <name evidence="2" type="ORF">GGR14_001336</name>
</gene>
<dbReference type="GO" id="GO:0103118">
    <property type="term" value="F:UDP-3-O-[(3R)-3-hydroxyacyl]-glucosamine N-acyltransferase activity"/>
    <property type="evidence" value="ECO:0007669"/>
    <property type="project" value="UniProtKB-EC"/>
</dbReference>
<dbReference type="GeneID" id="93103222"/>
<dbReference type="InterPro" id="IPR050179">
    <property type="entry name" value="Trans_hexapeptide_repeat"/>
</dbReference>
<dbReference type="AlphaFoldDB" id="A0A7W6MY21"/>
<evidence type="ECO:0000256" key="1">
    <source>
        <dbReference type="ARBA" id="ARBA00007274"/>
    </source>
</evidence>